<name>J3K034_COCIM</name>
<dbReference type="Proteomes" id="UP000001261">
    <property type="component" value="Unassembled WGS sequence"/>
</dbReference>
<evidence type="ECO:0000256" key="1">
    <source>
        <dbReference type="SAM" id="MobiDB-lite"/>
    </source>
</evidence>
<dbReference type="VEuPathDB" id="FungiDB:CIMG_12587"/>
<keyword evidence="3" id="KW-1185">Reference proteome</keyword>
<dbReference type="RefSeq" id="XP_001249211.2">
    <property type="nucleotide sequence ID" value="XM_001249210.2"/>
</dbReference>
<dbReference type="InParanoid" id="J3K034"/>
<accession>J3K034</accession>
<sequence>MIRRVVFLIYYKYLFHSFRHKYKYIKDNNSSMLVEYESSKLSDIIEESLLESEFDKIEYKSFSSPAESSRSLPSSDIPESRLDYGLFLPTNTVESTEEDNILVQKLVAQLQI</sequence>
<evidence type="ECO:0000313" key="2">
    <source>
        <dbReference type="EMBL" id="EAS27171.3"/>
    </source>
</evidence>
<evidence type="ECO:0000313" key="3">
    <source>
        <dbReference type="Proteomes" id="UP000001261"/>
    </source>
</evidence>
<organism evidence="2 3">
    <name type="scientific">Coccidioides immitis (strain RS)</name>
    <name type="common">Valley fever fungus</name>
    <dbReference type="NCBI Taxonomy" id="246410"/>
    <lineage>
        <taxon>Eukaryota</taxon>
        <taxon>Fungi</taxon>
        <taxon>Dikarya</taxon>
        <taxon>Ascomycota</taxon>
        <taxon>Pezizomycotina</taxon>
        <taxon>Eurotiomycetes</taxon>
        <taxon>Eurotiomycetidae</taxon>
        <taxon>Onygenales</taxon>
        <taxon>Onygenaceae</taxon>
        <taxon>Coccidioides</taxon>
    </lineage>
</organism>
<dbReference type="AlphaFoldDB" id="J3K034"/>
<feature type="compositionally biased region" description="Low complexity" evidence="1">
    <location>
        <begin position="61"/>
        <end position="75"/>
    </location>
</feature>
<feature type="region of interest" description="Disordered" evidence="1">
    <location>
        <begin position="61"/>
        <end position="80"/>
    </location>
</feature>
<proteinExistence type="predicted"/>
<dbReference type="KEGG" id="cim:CIMG_12587"/>
<dbReference type="GeneID" id="24164214"/>
<reference evidence="3" key="2">
    <citation type="journal article" date="2010" name="Genome Res.">
        <title>Population genomic sequencing of Coccidioides fungi reveals recent hybridization and transposon control.</title>
        <authorList>
            <person name="Neafsey D.E."/>
            <person name="Barker B.M."/>
            <person name="Sharpton T.J."/>
            <person name="Stajich J.E."/>
            <person name="Park D.J."/>
            <person name="Whiston E."/>
            <person name="Hung C.-Y."/>
            <person name="McMahan C."/>
            <person name="White J."/>
            <person name="Sykes S."/>
            <person name="Heiman D."/>
            <person name="Young S."/>
            <person name="Zeng Q."/>
            <person name="Abouelleil A."/>
            <person name="Aftuck L."/>
            <person name="Bessette D."/>
            <person name="Brown A."/>
            <person name="FitzGerald M."/>
            <person name="Lui A."/>
            <person name="Macdonald J.P."/>
            <person name="Priest M."/>
            <person name="Orbach M.J."/>
            <person name="Galgiani J.N."/>
            <person name="Kirkland T.N."/>
            <person name="Cole G.T."/>
            <person name="Birren B.W."/>
            <person name="Henn M.R."/>
            <person name="Taylor J.W."/>
            <person name="Rounsley S.D."/>
        </authorList>
    </citation>
    <scope>GENOME REANNOTATION</scope>
    <source>
        <strain evidence="3">RS</strain>
    </source>
</reference>
<protein>
    <submittedName>
        <fullName evidence="2">Uncharacterized protein</fullName>
    </submittedName>
</protein>
<dbReference type="EMBL" id="GG704911">
    <property type="protein sequence ID" value="EAS27171.3"/>
    <property type="molecule type" value="Genomic_DNA"/>
</dbReference>
<gene>
    <name evidence="2" type="ORF">CIMG_12587</name>
</gene>
<reference evidence="3" key="1">
    <citation type="journal article" date="2009" name="Genome Res.">
        <title>Comparative genomic analyses of the human fungal pathogens Coccidioides and their relatives.</title>
        <authorList>
            <person name="Sharpton T.J."/>
            <person name="Stajich J.E."/>
            <person name="Rounsley S.D."/>
            <person name="Gardner M.J."/>
            <person name="Wortman J.R."/>
            <person name="Jordar V.S."/>
            <person name="Maiti R."/>
            <person name="Kodira C.D."/>
            <person name="Neafsey D.E."/>
            <person name="Zeng Q."/>
            <person name="Hung C.-Y."/>
            <person name="McMahan C."/>
            <person name="Muszewska A."/>
            <person name="Grynberg M."/>
            <person name="Mandel M.A."/>
            <person name="Kellner E.M."/>
            <person name="Barker B.M."/>
            <person name="Galgiani J.N."/>
            <person name="Orbach M.J."/>
            <person name="Kirkland T.N."/>
            <person name="Cole G.T."/>
            <person name="Henn M.R."/>
            <person name="Birren B.W."/>
            <person name="Taylor J.W."/>
        </authorList>
    </citation>
    <scope>NUCLEOTIDE SEQUENCE [LARGE SCALE GENOMIC DNA]</scope>
    <source>
        <strain evidence="3">RS</strain>
    </source>
</reference>